<dbReference type="GO" id="GO:0003729">
    <property type="term" value="F:mRNA binding"/>
    <property type="evidence" value="ECO:0007669"/>
    <property type="project" value="TreeGrafter"/>
</dbReference>
<dbReference type="SUPFAM" id="SSF54928">
    <property type="entry name" value="RNA-binding domain, RBD"/>
    <property type="match status" value="2"/>
</dbReference>
<dbReference type="PANTHER" id="PTHR48032">
    <property type="entry name" value="RNA-BINDING PROTEIN MUSASHI HOMOLOG RBP6"/>
    <property type="match status" value="1"/>
</dbReference>
<keyword evidence="2" id="KW-0963">Cytoplasm</keyword>
<dbReference type="VEuPathDB" id="VectorBase:PPAI010458"/>
<dbReference type="CDD" id="cd12325">
    <property type="entry name" value="RRM1_hnRNPA_hnRNPD_like"/>
    <property type="match status" value="1"/>
</dbReference>
<dbReference type="FunFam" id="3.30.70.330:FF:000427">
    <property type="entry name" value="Heterogeneous nuclear ribonucleoprotein 27C"/>
    <property type="match status" value="1"/>
</dbReference>
<evidence type="ECO:0000256" key="3">
    <source>
        <dbReference type="ARBA" id="ARBA00022737"/>
    </source>
</evidence>
<sequence>MANEDYNDERGKLFVGGLSWETTQENLQSYFTRFGEVVDCVVMKNNETGRSRGFGFVTFADPANVDIALQNGPHELDGRTIDPKPCNPRYMSKPQKGGGYPKVFLGGLPANATETDLRTFFGRYGKVMEVVIMYDQERKKSRGFGFLSFEDESSVERVTQKHYVNLNGKQVEVKKAEPRDGGFGGRGDRGGPRHMGPTNGQMGGGHPMSHPGGMQYQQQGWGGPPQQQNYGGYNYGAPSGPQSYQGWGAPPPPQGPPQQQQWGASYSAAPTPNQPYGGGYSGGYDMYAQTGAHNANSGNSWNYNSWPQGGSAPTPPGDPTGGPAVDYGGYGTGGGGGGGGYNAFGNYGTDQSSSYGPIRTTYDTKKQGIAQTPYQPPHLRAPKYNA</sequence>
<dbReference type="PANTHER" id="PTHR48032:SF18">
    <property type="entry name" value="RRM DOMAIN-CONTAINING PROTEIN"/>
    <property type="match status" value="1"/>
</dbReference>
<dbReference type="RefSeq" id="XP_055714222.1">
    <property type="nucleotide sequence ID" value="XM_055858247.1"/>
</dbReference>
<keyword evidence="4" id="KW-0694">RNA-binding</keyword>
<evidence type="ECO:0000256" key="4">
    <source>
        <dbReference type="ARBA" id="ARBA00022884"/>
    </source>
</evidence>
<dbReference type="KEGG" id="ppap:129808465"/>
<evidence type="ECO:0000256" key="5">
    <source>
        <dbReference type="SAM" id="MobiDB-lite"/>
    </source>
</evidence>
<feature type="region of interest" description="Disordered" evidence="5">
    <location>
        <begin position="304"/>
        <end position="386"/>
    </location>
</feature>
<accession>A0A1B0DPM2</accession>
<evidence type="ECO:0000256" key="2">
    <source>
        <dbReference type="ARBA" id="ARBA00022490"/>
    </source>
</evidence>
<dbReference type="GO" id="GO:0005737">
    <property type="term" value="C:cytoplasm"/>
    <property type="evidence" value="ECO:0007669"/>
    <property type="project" value="UniProtKB-SubCell"/>
</dbReference>
<evidence type="ECO:0000313" key="8">
    <source>
        <dbReference type="Proteomes" id="UP000092462"/>
    </source>
</evidence>
<dbReference type="GeneID" id="129808465"/>
<feature type="compositionally biased region" description="Gly residues" evidence="5">
    <location>
        <begin position="328"/>
        <end position="342"/>
    </location>
</feature>
<evidence type="ECO:0000259" key="6">
    <source>
        <dbReference type="PROSITE" id="PS50102"/>
    </source>
</evidence>
<comment type="subcellular location">
    <subcellularLocation>
        <location evidence="1">Cytoplasm</location>
    </subcellularLocation>
</comment>
<keyword evidence="8" id="KW-1185">Reference proteome</keyword>
<dbReference type="InterPro" id="IPR035979">
    <property type="entry name" value="RBD_domain_sf"/>
</dbReference>
<keyword evidence="3" id="KW-0677">Repeat</keyword>
<feature type="domain" description="RRM" evidence="6">
    <location>
        <begin position="101"/>
        <end position="178"/>
    </location>
</feature>
<evidence type="ECO:0000313" key="7">
    <source>
        <dbReference type="EnsemblMetazoa" id="PPAI010458-PA"/>
    </source>
</evidence>
<feature type="compositionally biased region" description="Basic and acidic residues" evidence="5">
    <location>
        <begin position="174"/>
        <end position="191"/>
    </location>
</feature>
<feature type="region of interest" description="Disordered" evidence="5">
    <location>
        <begin position="174"/>
        <end position="274"/>
    </location>
</feature>
<dbReference type="EnsemblMetazoa" id="PPAI010458-RA">
    <property type="protein sequence ID" value="PPAI010458-PA"/>
    <property type="gene ID" value="PPAI010458"/>
</dbReference>
<proteinExistence type="predicted"/>
<feature type="compositionally biased region" description="Low complexity" evidence="5">
    <location>
        <begin position="207"/>
        <end position="236"/>
    </location>
</feature>
<dbReference type="VEuPathDB" id="VectorBase:PPAPM1_003137"/>
<reference evidence="7" key="1">
    <citation type="submission" date="2022-08" db="UniProtKB">
        <authorList>
            <consortium name="EnsemblMetazoa"/>
        </authorList>
    </citation>
    <scope>IDENTIFICATION</scope>
    <source>
        <strain evidence="7">Israel</strain>
    </source>
</reference>
<dbReference type="Pfam" id="PF00076">
    <property type="entry name" value="RRM_1"/>
    <property type="match status" value="2"/>
</dbReference>
<dbReference type="Proteomes" id="UP000092462">
    <property type="component" value="Unassembled WGS sequence"/>
</dbReference>
<dbReference type="Gene3D" id="3.30.70.330">
    <property type="match status" value="2"/>
</dbReference>
<dbReference type="InterPro" id="IPR000504">
    <property type="entry name" value="RRM_dom"/>
</dbReference>
<name>A0A1B0DPM2_PHLPP</name>
<dbReference type="PROSITE" id="PS50102">
    <property type="entry name" value="RRM"/>
    <property type="match status" value="2"/>
</dbReference>
<dbReference type="OrthoDB" id="1875751at2759"/>
<evidence type="ECO:0000256" key="1">
    <source>
        <dbReference type="ARBA" id="ARBA00004496"/>
    </source>
</evidence>
<organism evidence="7 8">
    <name type="scientific">Phlebotomus papatasi</name>
    <name type="common">Sandfly</name>
    <dbReference type="NCBI Taxonomy" id="29031"/>
    <lineage>
        <taxon>Eukaryota</taxon>
        <taxon>Metazoa</taxon>
        <taxon>Ecdysozoa</taxon>
        <taxon>Arthropoda</taxon>
        <taxon>Hexapoda</taxon>
        <taxon>Insecta</taxon>
        <taxon>Pterygota</taxon>
        <taxon>Neoptera</taxon>
        <taxon>Endopterygota</taxon>
        <taxon>Diptera</taxon>
        <taxon>Nematocera</taxon>
        <taxon>Psychodoidea</taxon>
        <taxon>Psychodidae</taxon>
        <taxon>Phlebotomus</taxon>
        <taxon>Phlebotomus</taxon>
    </lineage>
</organism>
<feature type="domain" description="RRM" evidence="6">
    <location>
        <begin position="11"/>
        <end position="93"/>
    </location>
</feature>
<dbReference type="GO" id="GO:0006417">
    <property type="term" value="P:regulation of translation"/>
    <property type="evidence" value="ECO:0007669"/>
    <property type="project" value="TreeGrafter"/>
</dbReference>
<dbReference type="SMART" id="SM00360">
    <property type="entry name" value="RRM"/>
    <property type="match status" value="2"/>
</dbReference>
<dbReference type="EMBL" id="AJVK01018420">
    <property type="status" value="NOT_ANNOTATED_CDS"/>
    <property type="molecule type" value="Genomic_DNA"/>
</dbReference>
<dbReference type="InterPro" id="IPR012677">
    <property type="entry name" value="Nucleotide-bd_a/b_plait_sf"/>
</dbReference>
<dbReference type="AlphaFoldDB" id="A0A1B0DPM2"/>
<protein>
    <recommendedName>
        <fullName evidence="6">RRM domain-containing protein</fullName>
    </recommendedName>
</protein>